<dbReference type="InterPro" id="IPR037272">
    <property type="entry name" value="SNS_sf"/>
</dbReference>
<feature type="compositionally biased region" description="Basic and acidic residues" evidence="9">
    <location>
        <begin position="596"/>
        <end position="606"/>
    </location>
</feature>
<feature type="transmembrane region" description="Helical" evidence="10">
    <location>
        <begin position="318"/>
        <end position="342"/>
    </location>
</feature>
<dbReference type="EMBL" id="JAINUF010000002">
    <property type="protein sequence ID" value="KAJ8373868.1"/>
    <property type="molecule type" value="Genomic_DNA"/>
</dbReference>
<accession>A0A9Q1G1R2</accession>
<feature type="binding site" evidence="6">
    <location>
        <position position="389"/>
    </location>
    <ligand>
        <name>Na(+)</name>
        <dbReference type="ChEBI" id="CHEBI:29101"/>
        <label>1</label>
    </ligand>
</feature>
<evidence type="ECO:0000256" key="3">
    <source>
        <dbReference type="ARBA" id="ARBA00022692"/>
    </source>
</evidence>
<feature type="transmembrane region" description="Helical" evidence="10">
    <location>
        <begin position="421"/>
        <end position="439"/>
    </location>
</feature>
<reference evidence="11" key="1">
    <citation type="journal article" date="2023" name="Science">
        <title>Genome structures resolve the early diversification of teleost fishes.</title>
        <authorList>
            <person name="Parey E."/>
            <person name="Louis A."/>
            <person name="Montfort J."/>
            <person name="Bouchez O."/>
            <person name="Roques C."/>
            <person name="Iampietro C."/>
            <person name="Lluch J."/>
            <person name="Castinel A."/>
            <person name="Donnadieu C."/>
            <person name="Desvignes T."/>
            <person name="Floi Bucao C."/>
            <person name="Jouanno E."/>
            <person name="Wen M."/>
            <person name="Mejri S."/>
            <person name="Dirks R."/>
            <person name="Jansen H."/>
            <person name="Henkel C."/>
            <person name="Chen W.J."/>
            <person name="Zahm M."/>
            <person name="Cabau C."/>
            <person name="Klopp C."/>
            <person name="Thompson A.W."/>
            <person name="Robinson-Rechavi M."/>
            <person name="Braasch I."/>
            <person name="Lecointre G."/>
            <person name="Bobe J."/>
            <person name="Postlethwait J.H."/>
            <person name="Berthelot C."/>
            <person name="Roest Crollius H."/>
            <person name="Guiguen Y."/>
        </authorList>
    </citation>
    <scope>NUCLEOTIDE SEQUENCE</scope>
    <source>
        <strain evidence="11">WJC10195</strain>
    </source>
</reference>
<feature type="transmembrane region" description="Helical" evidence="10">
    <location>
        <begin position="238"/>
        <end position="261"/>
    </location>
</feature>
<feature type="binding site" evidence="6">
    <location>
        <position position="393"/>
    </location>
    <ligand>
        <name>Na(+)</name>
        <dbReference type="ChEBI" id="CHEBI:29101"/>
        <label>1</label>
    </ligand>
</feature>
<comment type="similarity">
    <text evidence="8">Belongs to the sodium:neurotransmitter symporter (SNF) (TC 2.A.22) family.</text>
</comment>
<dbReference type="PANTHER" id="PTHR11616:SF111">
    <property type="entry name" value="SODIUM- AND CHLORIDE-DEPENDENT GABA TRANSPORTER 2"/>
    <property type="match status" value="1"/>
</dbReference>
<comment type="subcellular location">
    <subcellularLocation>
        <location evidence="1">Membrane</location>
        <topology evidence="1">Multi-pass membrane protein</topology>
    </subcellularLocation>
</comment>
<dbReference type="InterPro" id="IPR000175">
    <property type="entry name" value="Na/ntran_symport"/>
</dbReference>
<proteinExistence type="inferred from homology"/>
<feature type="binding site" evidence="6">
    <location>
        <position position="392"/>
    </location>
    <ligand>
        <name>Na(+)</name>
        <dbReference type="ChEBI" id="CHEBI:29101"/>
        <label>1</label>
    </ligand>
</feature>
<gene>
    <name evidence="11" type="ORF">SKAU_G00044480</name>
</gene>
<protein>
    <recommendedName>
        <fullName evidence="8">Transporter</fullName>
    </recommendedName>
</protein>
<feature type="region of interest" description="Disordered" evidence="9">
    <location>
        <begin position="1"/>
        <end position="25"/>
    </location>
</feature>
<comment type="caution">
    <text evidence="11">The sequence shown here is derived from an EMBL/GenBank/DDBJ whole genome shotgun (WGS) entry which is preliminary data.</text>
</comment>
<feature type="transmembrane region" description="Helical" evidence="10">
    <location>
        <begin position="206"/>
        <end position="226"/>
    </location>
</feature>
<evidence type="ECO:0000313" key="11">
    <source>
        <dbReference type="EMBL" id="KAJ8373868.1"/>
    </source>
</evidence>
<feature type="region of interest" description="Disordered" evidence="9">
    <location>
        <begin position="595"/>
        <end position="619"/>
    </location>
</feature>
<keyword evidence="3 8" id="KW-0812">Transmembrane</keyword>
<evidence type="ECO:0000256" key="10">
    <source>
        <dbReference type="SAM" id="Phobius"/>
    </source>
</evidence>
<feature type="transmembrane region" description="Helical" evidence="10">
    <location>
        <begin position="376"/>
        <end position="409"/>
    </location>
</feature>
<sequence length="619" mass="70107">MKGDMESALRTDSSNGHSRPLEIVPQTEEKMKERGQWSNKLEFVLSVAGEIIGLGNVWRFPYLCYKNGGGAFFIPYLIFLFTCGIPVFFLETSLGQFTSEGGITCWRKICPLFEGIGYATQVIVALLNFYYVIVLAWGIFYLSFSFTWDLPWSSCNNTWNTDSCVEFQRRSDSMNYTNPVNVTSPVIEFWERRALRISSGIDNIGVLHWDLALCLLIAWIMCYFCIWKGVKSTGKVVYFTATFPYVMLIILLIRGVTLPGASRGIQFYLYPDLGRLADPQVWMDAGTQIFFSYAICLGCLTALGSYNKYNNNCYKDCLALCFLNSGTSFIAGFAIFSILGFMSYEQNVPISEVAESGPGLAFIAYPRAVSMMPFSPVWACFFFIMIVLLGLDSQFVCVESLVTAVVDMYPSVFRRKNRRELFILAVAIVSYLVGLIMLTEGGMYVFQLFDYYAASGMCLLFVAIFETVCIAWIYGADRFYDNIEDMIGYRPGPVIKYCWMFFTPATCFGTFAFSLIKYTPLKYNNEYVYPGWGYALGWLLALSSMVCIPLCAIYKICTASGTMRERIHTLLQPSDDMPKTKKEQEKMLAIFAPDSDSLRQRADSTKDGYLPVHQKDSHC</sequence>
<dbReference type="GO" id="GO:0005332">
    <property type="term" value="F:gamma-aminobutyric acid:sodium:chloride symporter activity"/>
    <property type="evidence" value="ECO:0007669"/>
    <property type="project" value="TreeGrafter"/>
</dbReference>
<evidence type="ECO:0000256" key="5">
    <source>
        <dbReference type="ARBA" id="ARBA00023136"/>
    </source>
</evidence>
<name>A0A9Q1G1R2_SYNKA</name>
<keyword evidence="6" id="KW-0915">Sodium</keyword>
<evidence type="ECO:0000256" key="6">
    <source>
        <dbReference type="PIRSR" id="PIRSR600175-1"/>
    </source>
</evidence>
<dbReference type="SUPFAM" id="SSF161070">
    <property type="entry name" value="SNF-like"/>
    <property type="match status" value="1"/>
</dbReference>
<evidence type="ECO:0000313" key="12">
    <source>
        <dbReference type="Proteomes" id="UP001152622"/>
    </source>
</evidence>
<feature type="binding site" evidence="6">
    <location>
        <position position="49"/>
    </location>
    <ligand>
        <name>Na(+)</name>
        <dbReference type="ChEBI" id="CHEBI:29101"/>
        <label>2</label>
    </ligand>
</feature>
<keyword evidence="4 10" id="KW-1133">Transmembrane helix</keyword>
<evidence type="ECO:0000256" key="4">
    <source>
        <dbReference type="ARBA" id="ARBA00022989"/>
    </source>
</evidence>
<dbReference type="PANTHER" id="PTHR11616">
    <property type="entry name" value="SODIUM/CHLORIDE DEPENDENT TRANSPORTER"/>
    <property type="match status" value="1"/>
</dbReference>
<dbReference type="OrthoDB" id="6581954at2759"/>
<keyword evidence="6" id="KW-0479">Metal-binding</keyword>
<evidence type="ECO:0000256" key="9">
    <source>
        <dbReference type="SAM" id="MobiDB-lite"/>
    </source>
</evidence>
<dbReference type="Proteomes" id="UP001152622">
    <property type="component" value="Chromosome 2"/>
</dbReference>
<keyword evidence="2 8" id="KW-0813">Transport</keyword>
<feature type="transmembrane region" description="Helical" evidence="10">
    <location>
        <begin position="41"/>
        <end position="58"/>
    </location>
</feature>
<evidence type="ECO:0000256" key="7">
    <source>
        <dbReference type="PIRSR" id="PIRSR600175-2"/>
    </source>
</evidence>
<keyword evidence="12" id="KW-1185">Reference proteome</keyword>
<feature type="transmembrane region" description="Helical" evidence="10">
    <location>
        <begin position="536"/>
        <end position="557"/>
    </location>
</feature>
<evidence type="ECO:0000256" key="1">
    <source>
        <dbReference type="ARBA" id="ARBA00004141"/>
    </source>
</evidence>
<dbReference type="AlphaFoldDB" id="A0A9Q1G1R2"/>
<feature type="transmembrane region" description="Helical" evidence="10">
    <location>
        <begin position="451"/>
        <end position="476"/>
    </location>
</feature>
<keyword evidence="5 10" id="KW-0472">Membrane</keyword>
<feature type="disulfide bond" evidence="7">
    <location>
        <begin position="155"/>
        <end position="164"/>
    </location>
</feature>
<keyword evidence="7" id="KW-1015">Disulfide bond</keyword>
<dbReference type="PRINTS" id="PR00176">
    <property type="entry name" value="NANEUSMPORT"/>
</dbReference>
<organism evidence="11 12">
    <name type="scientific">Synaphobranchus kaupii</name>
    <name type="common">Kaup's arrowtooth eel</name>
    <dbReference type="NCBI Taxonomy" id="118154"/>
    <lineage>
        <taxon>Eukaryota</taxon>
        <taxon>Metazoa</taxon>
        <taxon>Chordata</taxon>
        <taxon>Craniata</taxon>
        <taxon>Vertebrata</taxon>
        <taxon>Euteleostomi</taxon>
        <taxon>Actinopterygii</taxon>
        <taxon>Neopterygii</taxon>
        <taxon>Teleostei</taxon>
        <taxon>Anguilliformes</taxon>
        <taxon>Synaphobranchidae</taxon>
        <taxon>Synaphobranchus</taxon>
    </lineage>
</organism>
<dbReference type="GO" id="GO:0046872">
    <property type="term" value="F:metal ion binding"/>
    <property type="evidence" value="ECO:0007669"/>
    <property type="project" value="UniProtKB-KW"/>
</dbReference>
<feature type="transmembrane region" description="Helical" evidence="10">
    <location>
        <begin position="281"/>
        <end position="306"/>
    </location>
</feature>
<dbReference type="PROSITE" id="PS50267">
    <property type="entry name" value="NA_NEUROTRAN_SYMP_3"/>
    <property type="match status" value="1"/>
</dbReference>
<dbReference type="GO" id="GO:0005886">
    <property type="term" value="C:plasma membrane"/>
    <property type="evidence" value="ECO:0007669"/>
    <property type="project" value="TreeGrafter"/>
</dbReference>
<dbReference type="PROSITE" id="PS00610">
    <property type="entry name" value="NA_NEUROTRAN_SYMP_1"/>
    <property type="match status" value="1"/>
</dbReference>
<dbReference type="PROSITE" id="PS00754">
    <property type="entry name" value="NA_NEUROTRAN_SYMP_2"/>
    <property type="match status" value="1"/>
</dbReference>
<evidence type="ECO:0000256" key="8">
    <source>
        <dbReference type="RuleBase" id="RU003732"/>
    </source>
</evidence>
<feature type="binding site" evidence="6">
    <location>
        <position position="292"/>
    </location>
    <ligand>
        <name>Na(+)</name>
        <dbReference type="ChEBI" id="CHEBI:29101"/>
        <label>1</label>
    </ligand>
</feature>
<feature type="transmembrane region" description="Helical" evidence="10">
    <location>
        <begin position="70"/>
        <end position="90"/>
    </location>
</feature>
<dbReference type="Pfam" id="PF00209">
    <property type="entry name" value="SNF"/>
    <property type="match status" value="1"/>
</dbReference>
<keyword evidence="8" id="KW-0769">Symport</keyword>
<feature type="transmembrane region" description="Helical" evidence="10">
    <location>
        <begin position="122"/>
        <end position="144"/>
    </location>
</feature>
<feature type="transmembrane region" description="Helical" evidence="10">
    <location>
        <begin position="497"/>
        <end position="516"/>
    </location>
</feature>
<evidence type="ECO:0000256" key="2">
    <source>
        <dbReference type="ARBA" id="ARBA00022448"/>
    </source>
</evidence>
<dbReference type="GO" id="GO:0042995">
    <property type="term" value="C:cell projection"/>
    <property type="evidence" value="ECO:0007669"/>
    <property type="project" value="TreeGrafter"/>
</dbReference>
<feature type="binding site" evidence="6">
    <location>
        <position position="324"/>
    </location>
    <ligand>
        <name>Na(+)</name>
        <dbReference type="ChEBI" id="CHEBI:29101"/>
        <label>1</label>
    </ligand>
</feature>
<feature type="binding site" evidence="6">
    <location>
        <position position="56"/>
    </location>
    <ligand>
        <name>Na(+)</name>
        <dbReference type="ChEBI" id="CHEBI:29101"/>
        <label>1</label>
    </ligand>
</feature>
<dbReference type="CDD" id="cd11496">
    <property type="entry name" value="SLC6sbd-TauT-like"/>
    <property type="match status" value="1"/>
</dbReference>